<feature type="signal peptide" evidence="2">
    <location>
        <begin position="1"/>
        <end position="27"/>
    </location>
</feature>
<keyword evidence="1 4" id="KW-0378">Hydrolase</keyword>
<dbReference type="PANTHER" id="PTHR43329">
    <property type="entry name" value="EPOXIDE HYDROLASE"/>
    <property type="match status" value="1"/>
</dbReference>
<name>A0A1L3ETB7_9GAMM</name>
<dbReference type="RefSeq" id="WP_046968624.1">
    <property type="nucleotide sequence ID" value="NZ_CP017480.1"/>
</dbReference>
<dbReference type="GO" id="GO:0016787">
    <property type="term" value="F:hydrolase activity"/>
    <property type="evidence" value="ECO:0007669"/>
    <property type="project" value="UniProtKB-KW"/>
</dbReference>
<evidence type="ECO:0000256" key="2">
    <source>
        <dbReference type="SAM" id="SignalP"/>
    </source>
</evidence>
<proteinExistence type="predicted"/>
<feature type="domain" description="AB hydrolase-1" evidence="3">
    <location>
        <begin position="62"/>
        <end position="303"/>
    </location>
</feature>
<evidence type="ECO:0000313" key="4">
    <source>
        <dbReference type="EMBL" id="APG04264.1"/>
    </source>
</evidence>
<dbReference type="PRINTS" id="PR00412">
    <property type="entry name" value="EPOXHYDRLASE"/>
</dbReference>
<dbReference type="InterPro" id="IPR000639">
    <property type="entry name" value="Epox_hydrolase-like"/>
</dbReference>
<accession>A0A1L3ETB7</accession>
<dbReference type="EMBL" id="CP017480">
    <property type="protein sequence ID" value="APG04264.1"/>
    <property type="molecule type" value="Genomic_DNA"/>
</dbReference>
<dbReference type="Gene3D" id="3.40.50.1820">
    <property type="entry name" value="alpha/beta hydrolase"/>
    <property type="match status" value="1"/>
</dbReference>
<dbReference type="STRING" id="1440763.BJI69_10400"/>
<dbReference type="Pfam" id="PF00561">
    <property type="entry name" value="Abhydrolase_1"/>
    <property type="match status" value="1"/>
</dbReference>
<dbReference type="PRINTS" id="PR00111">
    <property type="entry name" value="ABHYDROLASE"/>
</dbReference>
<dbReference type="InterPro" id="IPR029058">
    <property type="entry name" value="AB_hydrolase_fold"/>
</dbReference>
<evidence type="ECO:0000256" key="1">
    <source>
        <dbReference type="ARBA" id="ARBA00022801"/>
    </source>
</evidence>
<dbReference type="SUPFAM" id="SSF53474">
    <property type="entry name" value="alpha/beta-Hydrolases"/>
    <property type="match status" value="1"/>
</dbReference>
<dbReference type="KEGG" id="lrz:BJI69_10400"/>
<dbReference type="AlphaFoldDB" id="A0A1L3ETB7"/>
<gene>
    <name evidence="4" type="ORF">BJI69_10400</name>
</gene>
<organism evidence="4 5">
    <name type="scientific">Luteibacter rhizovicinus DSM 16549</name>
    <dbReference type="NCBI Taxonomy" id="1440763"/>
    <lineage>
        <taxon>Bacteria</taxon>
        <taxon>Pseudomonadati</taxon>
        <taxon>Pseudomonadota</taxon>
        <taxon>Gammaproteobacteria</taxon>
        <taxon>Lysobacterales</taxon>
        <taxon>Rhodanobacteraceae</taxon>
        <taxon>Luteibacter</taxon>
    </lineage>
</organism>
<dbReference type="InterPro" id="IPR000073">
    <property type="entry name" value="AB_hydrolase_1"/>
</dbReference>
<feature type="chain" id="PRO_5009853192" evidence="2">
    <location>
        <begin position="28"/>
        <end position="320"/>
    </location>
</feature>
<evidence type="ECO:0000259" key="3">
    <source>
        <dbReference type="Pfam" id="PF00561"/>
    </source>
</evidence>
<dbReference type="Proteomes" id="UP000182987">
    <property type="component" value="Chromosome"/>
</dbReference>
<evidence type="ECO:0000313" key="5">
    <source>
        <dbReference type="Proteomes" id="UP000182987"/>
    </source>
</evidence>
<dbReference type="OrthoDB" id="2086224at2"/>
<sequence>MKRFVYAAALFLGASALFSPVSSHAQAAPLPSAEDQALVHEGKQEVNGVRYHYLIARGGPQVIVLLHGWGSTSYMWRYVMPALAHRGYTVLAPDLRGLGDTSRPATGYEKATIAQDIHALVAALKLGPEVSVVGHDMGGMVAYAYASQYPSETRTFTIMDVPLPGIDPWDKLVGTDRVWHFHFFGQRDVAELLVQDHVAEFLPWFHNNEAVNAGAFTKEVDDYYVRKYSMPGALRAGFEYYRAFGQDAKDNAVFSRTPLTMPVLALGGTGSFGPLIGDQMSHVATNVRTVQIENAGHWIAEEQPDQVIAALVSFLPSARK</sequence>
<keyword evidence="2" id="KW-0732">Signal</keyword>
<protein>
    <submittedName>
        <fullName evidence="4">Alpha/beta hydrolase</fullName>
    </submittedName>
</protein>
<reference evidence="5" key="1">
    <citation type="submission" date="2016-09" db="EMBL/GenBank/DDBJ databases">
        <authorList>
            <person name="Lysoe E."/>
        </authorList>
    </citation>
    <scope>NUCLEOTIDE SEQUENCE [LARGE SCALE GENOMIC DNA]</scope>
    <source>
        <strain evidence="5">LJ96T</strain>
    </source>
</reference>
<keyword evidence="5" id="KW-1185">Reference proteome</keyword>